<dbReference type="GO" id="GO:0006357">
    <property type="term" value="P:regulation of transcription by RNA polymerase II"/>
    <property type="evidence" value="ECO:0007669"/>
    <property type="project" value="TreeGrafter"/>
</dbReference>
<dbReference type="InterPro" id="IPR008906">
    <property type="entry name" value="HATC_C_dom"/>
</dbReference>
<dbReference type="PANTHER" id="PTHR46169:SF15">
    <property type="entry name" value="INNER CENTROMERE PROTEIN A-LIKE ISOFORM X1-RELATED"/>
    <property type="match status" value="1"/>
</dbReference>
<evidence type="ECO:0000259" key="2">
    <source>
        <dbReference type="Pfam" id="PF05699"/>
    </source>
</evidence>
<feature type="domain" description="HAT C-terminal dimerisation" evidence="2">
    <location>
        <begin position="635"/>
        <end position="678"/>
    </location>
</feature>
<keyword evidence="5" id="KW-1185">Reference proteome</keyword>
<evidence type="ECO:0000313" key="5">
    <source>
        <dbReference type="Proteomes" id="UP000005240"/>
    </source>
</evidence>
<dbReference type="OrthoDB" id="2505635at2759"/>
<dbReference type="InterPro" id="IPR012337">
    <property type="entry name" value="RNaseH-like_sf"/>
</dbReference>
<dbReference type="GO" id="GO:0046983">
    <property type="term" value="F:protein dimerization activity"/>
    <property type="evidence" value="ECO:0007669"/>
    <property type="project" value="InterPro"/>
</dbReference>
<dbReference type="EnsemblFungi" id="PTTG_25420-t43_1">
    <property type="protein sequence ID" value="PTTG_25420-t43_1-p1"/>
    <property type="gene ID" value="PTTG_25420"/>
</dbReference>
<protein>
    <submittedName>
        <fullName evidence="4">Dimer_Tnp_hAT domain-containing protein</fullName>
    </submittedName>
</protein>
<dbReference type="InterPro" id="IPR052717">
    <property type="entry name" value="Vacuolar_transposase_reg"/>
</dbReference>
<feature type="compositionally biased region" description="Acidic residues" evidence="1">
    <location>
        <begin position="298"/>
        <end position="308"/>
    </location>
</feature>
<dbReference type="PANTHER" id="PTHR46169">
    <property type="entry name" value="DNA REPLICATION-RELATED ELEMENT FACTOR, ISOFORM A"/>
    <property type="match status" value="1"/>
</dbReference>
<dbReference type="AlphaFoldDB" id="A0A180H2E8"/>
<reference evidence="3" key="2">
    <citation type="submission" date="2016-05" db="EMBL/GenBank/DDBJ databases">
        <title>Comparative analysis highlights variable genome content of wheat rusts and divergence of the mating loci.</title>
        <authorList>
            <person name="Cuomo C.A."/>
            <person name="Bakkeren G."/>
            <person name="Szabo L."/>
            <person name="Khalil H."/>
            <person name="Joly D."/>
            <person name="Goldberg J."/>
            <person name="Young S."/>
            <person name="Zeng Q."/>
            <person name="Fellers J."/>
        </authorList>
    </citation>
    <scope>NUCLEOTIDE SEQUENCE [LARGE SCALE GENOMIC DNA]</scope>
    <source>
        <strain evidence="3">1-1 BBBD Race 1</strain>
    </source>
</reference>
<accession>A0A180H2E8</accession>
<reference evidence="4" key="4">
    <citation type="submission" date="2025-05" db="UniProtKB">
        <authorList>
            <consortium name="EnsemblFungi"/>
        </authorList>
    </citation>
    <scope>IDENTIFICATION</scope>
    <source>
        <strain evidence="4">isolate 1-1 / race 1 (BBBD)</strain>
    </source>
</reference>
<evidence type="ECO:0000313" key="4">
    <source>
        <dbReference type="EnsemblFungi" id="PTTG_25420-t43_1-p1"/>
    </source>
</evidence>
<name>A0A180H2E8_PUCT1</name>
<evidence type="ECO:0000256" key="1">
    <source>
        <dbReference type="SAM" id="MobiDB-lite"/>
    </source>
</evidence>
<reference evidence="3" key="1">
    <citation type="submission" date="2009-11" db="EMBL/GenBank/DDBJ databases">
        <authorList>
            <consortium name="The Broad Institute Genome Sequencing Platform"/>
            <person name="Ward D."/>
            <person name="Feldgarden M."/>
            <person name="Earl A."/>
            <person name="Young S.K."/>
            <person name="Zeng Q."/>
            <person name="Koehrsen M."/>
            <person name="Alvarado L."/>
            <person name="Berlin A."/>
            <person name="Bochicchio J."/>
            <person name="Borenstein D."/>
            <person name="Chapman S.B."/>
            <person name="Chen Z."/>
            <person name="Engels R."/>
            <person name="Freedman E."/>
            <person name="Gellesch M."/>
            <person name="Goldberg J."/>
            <person name="Griggs A."/>
            <person name="Gujja S."/>
            <person name="Heilman E."/>
            <person name="Heiman D."/>
            <person name="Hepburn T."/>
            <person name="Howarth C."/>
            <person name="Jen D."/>
            <person name="Larson L."/>
            <person name="Lewis B."/>
            <person name="Mehta T."/>
            <person name="Park D."/>
            <person name="Pearson M."/>
            <person name="Roberts A."/>
            <person name="Saif S."/>
            <person name="Shea T."/>
            <person name="Shenoy N."/>
            <person name="Sisk P."/>
            <person name="Stolte C."/>
            <person name="Sykes S."/>
            <person name="Thomson T."/>
            <person name="Walk T."/>
            <person name="White J."/>
            <person name="Yandava C."/>
            <person name="Izard J."/>
            <person name="Baranova O.V."/>
            <person name="Blanton J.M."/>
            <person name="Tanner A.C."/>
            <person name="Dewhirst F.E."/>
            <person name="Haas B."/>
            <person name="Nusbaum C."/>
            <person name="Birren B."/>
        </authorList>
    </citation>
    <scope>NUCLEOTIDE SEQUENCE [LARGE SCALE GENOMIC DNA]</scope>
    <source>
        <strain evidence="3">1-1 BBBD Race 1</strain>
    </source>
</reference>
<evidence type="ECO:0000313" key="3">
    <source>
        <dbReference type="EMBL" id="OAV98974.1"/>
    </source>
</evidence>
<gene>
    <name evidence="3" type="ORF">PTTG_25420</name>
</gene>
<proteinExistence type="predicted"/>
<dbReference type="Pfam" id="PF05699">
    <property type="entry name" value="Dimer_Tnp_hAT"/>
    <property type="match status" value="1"/>
</dbReference>
<feature type="region of interest" description="Disordered" evidence="1">
    <location>
        <begin position="278"/>
        <end position="345"/>
    </location>
</feature>
<organism evidence="3">
    <name type="scientific">Puccinia triticina (isolate 1-1 / race 1 (BBBD))</name>
    <name type="common">Brown leaf rust fungus</name>
    <dbReference type="NCBI Taxonomy" id="630390"/>
    <lineage>
        <taxon>Eukaryota</taxon>
        <taxon>Fungi</taxon>
        <taxon>Dikarya</taxon>
        <taxon>Basidiomycota</taxon>
        <taxon>Pucciniomycotina</taxon>
        <taxon>Pucciniomycetes</taxon>
        <taxon>Pucciniales</taxon>
        <taxon>Pucciniaceae</taxon>
        <taxon>Puccinia</taxon>
    </lineage>
</organism>
<sequence>MRKSYDKLRRLRETARAQAMNRTRTPALQSIQQARQAHDAYPCKLCGIKINPPTGDSSCSNLNKHASICLCKHKDAKSTQSLASLGITGTGDIQPKEVPQLCAIWCAESARPFSALVDASHKAILHPTVVKYLPRPRNISNNIHLLYSAIQDNYCSVLKEHQGVLYIGVDAWQSPNGFDILGMKYDLKLEAMRLDFVRLSHSHTGEYLANTVCVIVEKFGVQDKICGLFSNNAKNNEVMVREIKKFKWPRFRGKPQWICCFAHILNLIAQAILRPFGNKDKEQNSNKRTSNNANHDSDESEFEDDDAEEQIRHLPRGESDISTHLTDEESKDELFHDQEDDNGNSLSEADIEQASEEDEGDTYTTNRCKLTLAKFRAIAKKLRFSPNSRAEFFVICQKHEFQTPHSVERDVRTQWNSLFAQIKSIIHCNAAILEWQRHKQHGIDCKYLLDKSDIDLACDLAHVLSIFQELTLQVSTAGLSCLLNIVVYIDQITKHLSTVISDLKYPPALRNACRYGLKLTNKYYSLTDTSPLYRIAILLHPSFKDEYFKLANWEPNWIAEAICLAWEMWISFYKPQPPLIPLIPSASSSKASQLFLPKTSMLAGLGNTAAARGGNGSTDAFDIWLAGGLILDGSKPVNPLNWWMKQKRAGNMHGGLVDMALDVLSCPATSVDVKRAFSFS</sequence>
<dbReference type="SUPFAM" id="SSF53098">
    <property type="entry name" value="Ribonuclease H-like"/>
    <property type="match status" value="1"/>
</dbReference>
<dbReference type="EMBL" id="ADAS02000004">
    <property type="protein sequence ID" value="OAV98974.1"/>
    <property type="molecule type" value="Genomic_DNA"/>
</dbReference>
<dbReference type="VEuPathDB" id="FungiDB:PTTG_25420"/>
<reference evidence="4 5" key="3">
    <citation type="journal article" date="2017" name="G3 (Bethesda)">
        <title>Comparative analysis highlights variable genome content of wheat rusts and divergence of the mating loci.</title>
        <authorList>
            <person name="Cuomo C.A."/>
            <person name="Bakkeren G."/>
            <person name="Khalil H.B."/>
            <person name="Panwar V."/>
            <person name="Joly D."/>
            <person name="Linning R."/>
            <person name="Sakthikumar S."/>
            <person name="Song X."/>
            <person name="Adiconis X."/>
            <person name="Fan L."/>
            <person name="Goldberg J.M."/>
            <person name="Levin J.Z."/>
            <person name="Young S."/>
            <person name="Zeng Q."/>
            <person name="Anikster Y."/>
            <person name="Bruce M."/>
            <person name="Wang M."/>
            <person name="Yin C."/>
            <person name="McCallum B."/>
            <person name="Szabo L.J."/>
            <person name="Hulbert S."/>
            <person name="Chen X."/>
            <person name="Fellers J.P."/>
        </authorList>
    </citation>
    <scope>NUCLEOTIDE SEQUENCE</scope>
    <source>
        <strain evidence="4">isolate 1-1 / race 1 (BBBD)</strain>
        <strain evidence="5">Isolate 1-1 / race 1 (BBBD)</strain>
    </source>
</reference>
<feature type="compositionally biased region" description="Basic and acidic residues" evidence="1">
    <location>
        <begin position="309"/>
        <end position="337"/>
    </location>
</feature>
<dbReference type="GO" id="GO:0005634">
    <property type="term" value="C:nucleus"/>
    <property type="evidence" value="ECO:0007669"/>
    <property type="project" value="TreeGrafter"/>
</dbReference>
<dbReference type="Proteomes" id="UP000005240">
    <property type="component" value="Unassembled WGS sequence"/>
</dbReference>